<sequence>MSCADPPGPPHSPILVTLEPCPCTCILSCSSDCEPNGRQKTSMLSSSVFPPALSARYLLLMTPLAMANTPVPP</sequence>
<reference evidence="1" key="1">
    <citation type="journal article" date="2009" name="PLoS Genet.">
        <title>Sequencing, mapping, and analysis of 27,455 maize full-length cDNAs.</title>
        <authorList>
            <person name="Soderlund C."/>
            <person name="Descour A."/>
            <person name="Kudrna D."/>
            <person name="Bomhoff M."/>
            <person name="Boyd L."/>
            <person name="Currie J."/>
            <person name="Angelova A."/>
            <person name="Collura K."/>
            <person name="Wissotski M."/>
            <person name="Ashley E."/>
            <person name="Morrow D."/>
            <person name="Fernandes J."/>
            <person name="Walbot V."/>
            <person name="Yu Y."/>
        </authorList>
    </citation>
    <scope>NUCLEOTIDE SEQUENCE</scope>
    <source>
        <strain evidence="1">B73</strain>
    </source>
</reference>
<evidence type="ECO:0000313" key="1">
    <source>
        <dbReference type="EMBL" id="ACR36037.1"/>
    </source>
</evidence>
<accession>C4J4D7</accession>
<dbReference type="AlphaFoldDB" id="C4J4D7"/>
<proteinExistence type="evidence at transcript level"/>
<dbReference type="EMBL" id="BT085684">
    <property type="protein sequence ID" value="ACR36037.1"/>
    <property type="molecule type" value="mRNA"/>
</dbReference>
<protein>
    <submittedName>
        <fullName evidence="1">Uncharacterized protein</fullName>
    </submittedName>
</protein>
<reference evidence="1" key="2">
    <citation type="submission" date="2012-06" db="EMBL/GenBank/DDBJ databases">
        <authorList>
            <person name="Yu Y."/>
            <person name="Currie J."/>
            <person name="Lomeli R."/>
            <person name="Angelova A."/>
            <person name="Collura K."/>
            <person name="Wissotski M."/>
            <person name="Campos D."/>
            <person name="Kudrna D."/>
            <person name="Golser W."/>
            <person name="Ashely E."/>
            <person name="Descour A."/>
            <person name="Fernandes J."/>
            <person name="Soderlund C."/>
            <person name="Walbot V."/>
        </authorList>
    </citation>
    <scope>NUCLEOTIDE SEQUENCE</scope>
    <source>
        <strain evidence="1">B73</strain>
    </source>
</reference>
<name>C4J4D7_MAIZE</name>
<organism evidence="1">
    <name type="scientific">Zea mays</name>
    <name type="common">Maize</name>
    <dbReference type="NCBI Taxonomy" id="4577"/>
    <lineage>
        <taxon>Eukaryota</taxon>
        <taxon>Viridiplantae</taxon>
        <taxon>Streptophyta</taxon>
        <taxon>Embryophyta</taxon>
        <taxon>Tracheophyta</taxon>
        <taxon>Spermatophyta</taxon>
        <taxon>Magnoliopsida</taxon>
        <taxon>Liliopsida</taxon>
        <taxon>Poales</taxon>
        <taxon>Poaceae</taxon>
        <taxon>PACMAD clade</taxon>
        <taxon>Panicoideae</taxon>
        <taxon>Andropogonodae</taxon>
        <taxon>Andropogoneae</taxon>
        <taxon>Tripsacinae</taxon>
        <taxon>Zea</taxon>
    </lineage>
</organism>